<protein>
    <recommendedName>
        <fullName evidence="12">Amino acid transporter transmembrane domain-containing protein</fullName>
    </recommendedName>
</protein>
<comment type="caution">
    <text evidence="13">The sequence shown here is derived from an EMBL/GenBank/DDBJ whole genome shotgun (WGS) entry which is preliminary data.</text>
</comment>
<evidence type="ECO:0000313" key="14">
    <source>
        <dbReference type="Proteomes" id="UP000886885"/>
    </source>
</evidence>
<dbReference type="PANTHER" id="PTHR48017">
    <property type="entry name" value="OS05G0424000 PROTEIN-RELATED"/>
    <property type="match status" value="1"/>
</dbReference>
<evidence type="ECO:0000256" key="10">
    <source>
        <dbReference type="ARBA" id="ARBA00045588"/>
    </source>
</evidence>
<evidence type="ECO:0000256" key="3">
    <source>
        <dbReference type="ARBA" id="ARBA00022448"/>
    </source>
</evidence>
<reference evidence="13" key="1">
    <citation type="journal article" date="2020" name="bioRxiv">
        <title>Hybrid origin of Populus tomentosa Carr. identified through genome sequencing and phylogenomic analysis.</title>
        <authorList>
            <person name="An X."/>
            <person name="Gao K."/>
            <person name="Chen Z."/>
            <person name="Li J."/>
            <person name="Yang X."/>
            <person name="Yang X."/>
            <person name="Zhou J."/>
            <person name="Guo T."/>
            <person name="Zhao T."/>
            <person name="Huang S."/>
            <person name="Miao D."/>
            <person name="Khan W.U."/>
            <person name="Rao P."/>
            <person name="Ye M."/>
            <person name="Lei B."/>
            <person name="Liao W."/>
            <person name="Wang J."/>
            <person name="Ji L."/>
            <person name="Li Y."/>
            <person name="Guo B."/>
            <person name="Mustafa N.S."/>
            <person name="Li S."/>
            <person name="Yun Q."/>
            <person name="Keller S.R."/>
            <person name="Mao J."/>
            <person name="Zhang R."/>
            <person name="Strauss S.H."/>
        </authorList>
    </citation>
    <scope>NUCLEOTIDE SEQUENCE</scope>
    <source>
        <strain evidence="13">GM15</strain>
        <tissue evidence="13">Leaf</tissue>
    </source>
</reference>
<dbReference type="GO" id="GO:0012505">
    <property type="term" value="C:endomembrane system"/>
    <property type="evidence" value="ECO:0007669"/>
    <property type="project" value="UniProtKB-SubCell"/>
</dbReference>
<proteinExistence type="inferred from homology"/>
<feature type="domain" description="Amino acid transporter transmembrane" evidence="12">
    <location>
        <begin position="74"/>
        <end position="134"/>
    </location>
</feature>
<dbReference type="Proteomes" id="UP000886885">
    <property type="component" value="Chromosome 4D"/>
</dbReference>
<evidence type="ECO:0000256" key="2">
    <source>
        <dbReference type="ARBA" id="ARBA00005590"/>
    </source>
</evidence>
<comment type="function">
    <text evidence="10">Carrier protein involved in proton-driven auxin influx. Mediates the formation of auxin gradient from developing leaves (site of auxin biosynthesis) to tips by contributing to the loading of auxin in vascular tissues and facilitating acropetal (base to tip) auxin transport within inner tissues of the root apex, and basipetal (tip to base) auxin transport within outer tissues of the root apex. May be involved in lateral roots and nodules formation.</text>
</comment>
<keyword evidence="8 11" id="KW-0472">Membrane</keyword>
<evidence type="ECO:0000256" key="11">
    <source>
        <dbReference type="SAM" id="Phobius"/>
    </source>
</evidence>
<keyword evidence="3" id="KW-0813">Transport</keyword>
<dbReference type="EMBL" id="JAAWWB010000008">
    <property type="protein sequence ID" value="KAG6776814.1"/>
    <property type="molecule type" value="Genomic_DNA"/>
</dbReference>
<evidence type="ECO:0000259" key="12">
    <source>
        <dbReference type="Pfam" id="PF01490"/>
    </source>
</evidence>
<dbReference type="InterPro" id="IPR013057">
    <property type="entry name" value="AA_transpt_TM"/>
</dbReference>
<keyword evidence="6" id="KW-0029">Amino-acid transport</keyword>
<accession>A0A8X8D3E6</accession>
<name>A0A8X8D3E6_POPTO</name>
<evidence type="ECO:0000313" key="13">
    <source>
        <dbReference type="EMBL" id="KAG6776814.1"/>
    </source>
</evidence>
<comment type="similarity">
    <text evidence="2">Belongs to the amino acid/polyamine transporter 2 family. Amino acid/auxin permease (AAAP) (TC 2.A.18.1) subfamily.</text>
</comment>
<evidence type="ECO:0000256" key="5">
    <source>
        <dbReference type="ARBA" id="ARBA00022847"/>
    </source>
</evidence>
<feature type="transmembrane region" description="Helical" evidence="11">
    <location>
        <begin position="94"/>
        <end position="113"/>
    </location>
</feature>
<dbReference type="GO" id="GO:0006865">
    <property type="term" value="P:amino acid transport"/>
    <property type="evidence" value="ECO:0007669"/>
    <property type="project" value="UniProtKB-KW"/>
</dbReference>
<keyword evidence="14" id="KW-1185">Reference proteome</keyword>
<keyword evidence="5" id="KW-0769">Symport</keyword>
<evidence type="ECO:0000256" key="4">
    <source>
        <dbReference type="ARBA" id="ARBA00022692"/>
    </source>
</evidence>
<organism evidence="13 14">
    <name type="scientific">Populus tomentosa</name>
    <name type="common">Chinese white poplar</name>
    <dbReference type="NCBI Taxonomy" id="118781"/>
    <lineage>
        <taxon>Eukaryota</taxon>
        <taxon>Viridiplantae</taxon>
        <taxon>Streptophyta</taxon>
        <taxon>Embryophyta</taxon>
        <taxon>Tracheophyta</taxon>
        <taxon>Spermatophyta</taxon>
        <taxon>Magnoliopsida</taxon>
        <taxon>eudicotyledons</taxon>
        <taxon>Gunneridae</taxon>
        <taxon>Pentapetalae</taxon>
        <taxon>rosids</taxon>
        <taxon>fabids</taxon>
        <taxon>Malpighiales</taxon>
        <taxon>Salicaceae</taxon>
        <taxon>Saliceae</taxon>
        <taxon>Populus</taxon>
    </lineage>
</organism>
<dbReference type="AlphaFoldDB" id="A0A8X8D3E6"/>
<evidence type="ECO:0000256" key="9">
    <source>
        <dbReference type="ARBA" id="ARBA00023294"/>
    </source>
</evidence>
<dbReference type="GO" id="GO:0015293">
    <property type="term" value="F:symporter activity"/>
    <property type="evidence" value="ECO:0007669"/>
    <property type="project" value="UniProtKB-KW"/>
</dbReference>
<evidence type="ECO:0000256" key="1">
    <source>
        <dbReference type="ARBA" id="ARBA00004127"/>
    </source>
</evidence>
<gene>
    <name evidence="13" type="ORF">POTOM_016602</name>
</gene>
<evidence type="ECO:0000256" key="8">
    <source>
        <dbReference type="ARBA" id="ARBA00023136"/>
    </source>
</evidence>
<evidence type="ECO:0000256" key="6">
    <source>
        <dbReference type="ARBA" id="ARBA00022970"/>
    </source>
</evidence>
<feature type="domain" description="Amino acid transporter transmembrane" evidence="12">
    <location>
        <begin position="177"/>
        <end position="235"/>
    </location>
</feature>
<dbReference type="GO" id="GO:0009734">
    <property type="term" value="P:auxin-activated signaling pathway"/>
    <property type="evidence" value="ECO:0007669"/>
    <property type="project" value="UniProtKB-KW"/>
</dbReference>
<keyword evidence="9" id="KW-0927">Auxin signaling pathway</keyword>
<keyword evidence="7 11" id="KW-1133">Transmembrane helix</keyword>
<sequence length="266" mass="29418">MVFEHPSTFDTLAMAQRRKKTSRRTLSSSAKANTIMQRSERLGSVDNSELRKLLNETKGKSIVVIDDITCSVDLTAMVGAGVLGLPYAVSQLGWGPGAAVLILSWVITLYTLWQMVEMHEMVPGKRFDSYSTVAWVLSWHKGVQPDVQYTSRASTNTGQMFDSFSALGDIAFAFAGHSYWVFGNKVEDNILLSLEKPRWLVAVANLFVVIHVIGSYQVFAMPVFDIMEAFLVLKMNFQPAESSVADDFGFFAAVAGGDYCGRRRGC</sequence>
<comment type="subcellular location">
    <subcellularLocation>
        <location evidence="1">Endomembrane system</location>
        <topology evidence="1">Multi-pass membrane protein</topology>
    </subcellularLocation>
</comment>
<evidence type="ECO:0000256" key="7">
    <source>
        <dbReference type="ARBA" id="ARBA00022989"/>
    </source>
</evidence>
<dbReference type="OrthoDB" id="40134at2759"/>
<keyword evidence="4 11" id="KW-0812">Transmembrane</keyword>
<feature type="transmembrane region" description="Helical" evidence="11">
    <location>
        <begin position="202"/>
        <end position="224"/>
    </location>
</feature>
<dbReference type="Pfam" id="PF01490">
    <property type="entry name" value="Aa_trans"/>
    <property type="match status" value="2"/>
</dbReference>